<dbReference type="InterPro" id="IPR003601">
    <property type="entry name" value="Topo_IA_2"/>
</dbReference>
<comment type="similarity">
    <text evidence="2">Belongs to the type IA topoisomerase family.</text>
</comment>
<dbReference type="CDD" id="cd03362">
    <property type="entry name" value="TOPRIM_TopoIA_TopoIII"/>
    <property type="match status" value="1"/>
</dbReference>
<keyword evidence="14" id="KW-1185">Reference proteome</keyword>
<dbReference type="SMART" id="SM00437">
    <property type="entry name" value="TOP1Ac"/>
    <property type="match status" value="1"/>
</dbReference>
<organism evidence="13 14">
    <name type="scientific">Bacteroides zoogleoformans</name>
    <dbReference type="NCBI Taxonomy" id="28119"/>
    <lineage>
        <taxon>Bacteria</taxon>
        <taxon>Pseudomonadati</taxon>
        <taxon>Bacteroidota</taxon>
        <taxon>Bacteroidia</taxon>
        <taxon>Bacteroidales</taxon>
        <taxon>Bacteroidaceae</taxon>
        <taxon>Bacteroides</taxon>
    </lineage>
</organism>
<evidence type="ECO:0000256" key="9">
    <source>
        <dbReference type="ARBA" id="ARBA00032235"/>
    </source>
</evidence>
<dbReference type="PANTHER" id="PTHR11390">
    <property type="entry name" value="PROKARYOTIC DNA TOPOISOMERASE"/>
    <property type="match status" value="1"/>
</dbReference>
<evidence type="ECO:0000256" key="7">
    <source>
        <dbReference type="ARBA" id="ARBA00030003"/>
    </source>
</evidence>
<name>A0ABN5IL02_9BACE</name>
<dbReference type="Gene3D" id="2.70.20.10">
    <property type="entry name" value="Topoisomerase I, domain 3"/>
    <property type="match status" value="1"/>
</dbReference>
<dbReference type="SMART" id="SM00436">
    <property type="entry name" value="TOP1Bc"/>
    <property type="match status" value="1"/>
</dbReference>
<dbReference type="InterPro" id="IPR003602">
    <property type="entry name" value="Topo_IA_DNA-bd_dom"/>
</dbReference>
<dbReference type="PANTHER" id="PTHR11390:SF21">
    <property type="entry name" value="DNA TOPOISOMERASE 3-ALPHA"/>
    <property type="match status" value="1"/>
</dbReference>
<feature type="domain" description="Toprim" evidence="11">
    <location>
        <begin position="2"/>
        <end position="142"/>
    </location>
</feature>
<evidence type="ECO:0000256" key="4">
    <source>
        <dbReference type="ARBA" id="ARBA00023029"/>
    </source>
</evidence>
<comment type="catalytic activity">
    <reaction evidence="1">
        <text>ATP-independent breakage of single-stranded DNA, followed by passage and rejoining.</text>
        <dbReference type="EC" id="5.6.2.1"/>
    </reaction>
</comment>
<dbReference type="Pfam" id="PF01131">
    <property type="entry name" value="Topoisom_bac"/>
    <property type="match status" value="1"/>
</dbReference>
<proteinExistence type="inferred from homology"/>
<evidence type="ECO:0000256" key="6">
    <source>
        <dbReference type="ARBA" id="ARBA00023235"/>
    </source>
</evidence>
<keyword evidence="5" id="KW-0238">DNA-binding</keyword>
<dbReference type="InterPro" id="IPR025589">
    <property type="entry name" value="Toprim_C_rpt"/>
</dbReference>
<dbReference type="Proteomes" id="UP000238304">
    <property type="component" value="Chromosome"/>
</dbReference>
<evidence type="ECO:0000259" key="11">
    <source>
        <dbReference type="PROSITE" id="PS50880"/>
    </source>
</evidence>
<dbReference type="EMBL" id="CP027231">
    <property type="protein sequence ID" value="AVM53544.1"/>
    <property type="molecule type" value="Genomic_DNA"/>
</dbReference>
<dbReference type="SUPFAM" id="SSF56712">
    <property type="entry name" value="Prokaryotic type I DNA topoisomerase"/>
    <property type="match status" value="1"/>
</dbReference>
<evidence type="ECO:0000256" key="3">
    <source>
        <dbReference type="ARBA" id="ARBA00012891"/>
    </source>
</evidence>
<dbReference type="RefSeq" id="WP_106042305.1">
    <property type="nucleotide sequence ID" value="NZ_CP027231.1"/>
</dbReference>
<dbReference type="Gene3D" id="1.10.460.10">
    <property type="entry name" value="Topoisomerase I, domain 2"/>
    <property type="match status" value="1"/>
</dbReference>
<protein>
    <recommendedName>
        <fullName evidence="3">DNA topoisomerase</fullName>
        <ecNumber evidence="3">5.6.2.1</ecNumber>
    </recommendedName>
    <alternativeName>
        <fullName evidence="10">Omega-protein</fullName>
    </alternativeName>
    <alternativeName>
        <fullName evidence="9">Relaxing enzyme</fullName>
    </alternativeName>
    <alternativeName>
        <fullName evidence="7">Swivelase</fullName>
    </alternativeName>
    <alternativeName>
        <fullName evidence="8">Untwisting enzyme</fullName>
    </alternativeName>
</protein>
<dbReference type="InterPro" id="IPR013825">
    <property type="entry name" value="Topo_IA_cen_sub2"/>
</dbReference>
<dbReference type="Gene3D" id="1.10.290.10">
    <property type="entry name" value="Topoisomerase I, domain 4"/>
    <property type="match status" value="1"/>
</dbReference>
<keyword evidence="6" id="KW-0413">Isomerase</keyword>
<feature type="domain" description="Topo IA-type catalytic" evidence="12">
    <location>
        <begin position="159"/>
        <end position="610"/>
    </location>
</feature>
<reference evidence="13 14" key="1">
    <citation type="submission" date="2018-02" db="EMBL/GenBank/DDBJ databases">
        <authorList>
            <person name="Holder M.E."/>
            <person name="Ajami N.J."/>
            <person name="Petrosino J.F."/>
        </authorList>
    </citation>
    <scope>NUCLEOTIDE SEQUENCE [LARGE SCALE GENOMIC DNA]</scope>
    <source>
        <strain evidence="13 14">ATCC 33285</strain>
    </source>
</reference>
<dbReference type="InterPro" id="IPR006171">
    <property type="entry name" value="TOPRIM_dom"/>
</dbReference>
<evidence type="ECO:0000256" key="1">
    <source>
        <dbReference type="ARBA" id="ARBA00000213"/>
    </source>
</evidence>
<keyword evidence="4" id="KW-0799">Topoisomerase</keyword>
<sequence length="718" mass="79884">MITCIIAEKPSVARDIARIVGANTRQDGYLEGNGYVVTWAMGHLITLAMPEAYGFAAYKAEDLPIRPNPFRLIVRQVRKDKEYTSDPAALKQLKAIRECFDRADRIIVATDAGREGELIFRYIYHHLNCHKPFDRLWISSLTDKAIREGLAHLKAGTAYDNLYHSAKARSEADWLVGINASRALSIARNGGYSLGRVQTPTLAMVCRRYIENRDFSSVPYWKLSVAVEKEGISLKAVSSSAFESEADAQSALAMLREQSRLQVTSVTRKVTHTSPPLLFDLTTLQKEANKKHGFSADKTLSIAQSLYEKKITTYPRTGSRYISEDVFEEVPALLGKIGQGLSFPLNRHSVDNDKVTDHHAIIPTGETPSGLSADETTIYQMVVHRFIEAFSPDSEEERMQVELTDGTNTFIWKAFRNISLGWKAVQQGTGTNDEKGKEDEEQTLSVLPNLTENEVLPLSDSEITEHKTKPKPLYTEATLLSAMENPCQREQKRTCSDMPSAAGFRGTQNAGKEVSDAESKKAMAECGIGTPATQANIIETLILRDYIRREKKTVVPTEKGLAVYEIVKDKRIANAEMTGSWELTLAAIEAGQMPPEKFAQGINSYVETICEELLALAPPVQKSYPTYRCPKCGNESVGIYAKIAKCRHEGCDFRIFREICGTFLSEDNIRDLITTGRTPILKGLTSKAGKKFNARLVLGEDHTTSFEFEGKKGKARGR</sequence>
<evidence type="ECO:0000256" key="5">
    <source>
        <dbReference type="ARBA" id="ARBA00023125"/>
    </source>
</evidence>
<dbReference type="InterPro" id="IPR013826">
    <property type="entry name" value="Topo_IA_cen_sub3"/>
</dbReference>
<evidence type="ECO:0000256" key="8">
    <source>
        <dbReference type="ARBA" id="ARBA00031985"/>
    </source>
</evidence>
<dbReference type="PROSITE" id="PS50880">
    <property type="entry name" value="TOPRIM"/>
    <property type="match status" value="1"/>
</dbReference>
<dbReference type="PROSITE" id="PS52039">
    <property type="entry name" value="TOPO_IA_2"/>
    <property type="match status" value="1"/>
</dbReference>
<dbReference type="Gene3D" id="3.40.50.140">
    <property type="match status" value="1"/>
</dbReference>
<dbReference type="Pfam" id="PF01751">
    <property type="entry name" value="Toprim"/>
    <property type="match status" value="1"/>
</dbReference>
<dbReference type="CDD" id="cd00186">
    <property type="entry name" value="TOP1Ac"/>
    <property type="match status" value="1"/>
</dbReference>
<dbReference type="PRINTS" id="PR00417">
    <property type="entry name" value="PRTPISMRASEI"/>
</dbReference>
<dbReference type="InterPro" id="IPR013824">
    <property type="entry name" value="Topo_IA_cen_sub1"/>
</dbReference>
<accession>A0ABN5IL02</accession>
<dbReference type="EC" id="5.6.2.1" evidence="3"/>
<dbReference type="SMART" id="SM00493">
    <property type="entry name" value="TOPRIM"/>
    <property type="match status" value="1"/>
</dbReference>
<dbReference type="InterPro" id="IPR034144">
    <property type="entry name" value="TOPRIM_TopoIII"/>
</dbReference>
<dbReference type="InterPro" id="IPR013497">
    <property type="entry name" value="Topo_IA_cen"/>
</dbReference>
<dbReference type="Pfam" id="PF13342">
    <property type="entry name" value="Toprim_Crpt"/>
    <property type="match status" value="1"/>
</dbReference>
<evidence type="ECO:0000256" key="10">
    <source>
        <dbReference type="ARBA" id="ARBA00032877"/>
    </source>
</evidence>
<evidence type="ECO:0000256" key="2">
    <source>
        <dbReference type="ARBA" id="ARBA00009446"/>
    </source>
</evidence>
<dbReference type="InterPro" id="IPR023405">
    <property type="entry name" value="Topo_IA_core_domain"/>
</dbReference>
<dbReference type="InterPro" id="IPR000380">
    <property type="entry name" value="Topo_IA"/>
</dbReference>
<evidence type="ECO:0000313" key="13">
    <source>
        <dbReference type="EMBL" id="AVM53544.1"/>
    </source>
</evidence>
<gene>
    <name evidence="13" type="ORF">C4H11_11910</name>
</gene>
<evidence type="ECO:0000259" key="12">
    <source>
        <dbReference type="PROSITE" id="PS52039"/>
    </source>
</evidence>
<evidence type="ECO:0000313" key="14">
    <source>
        <dbReference type="Proteomes" id="UP000238304"/>
    </source>
</evidence>